<dbReference type="Pfam" id="PF11846">
    <property type="entry name" value="Wzy_C_2"/>
    <property type="match status" value="1"/>
</dbReference>
<feature type="transmembrane region" description="Helical" evidence="5">
    <location>
        <begin position="21"/>
        <end position="38"/>
    </location>
</feature>
<keyword evidence="2 5" id="KW-0812">Transmembrane</keyword>
<feature type="transmembrane region" description="Helical" evidence="5">
    <location>
        <begin position="255"/>
        <end position="274"/>
    </location>
</feature>
<evidence type="ECO:0000256" key="3">
    <source>
        <dbReference type="ARBA" id="ARBA00022989"/>
    </source>
</evidence>
<evidence type="ECO:0000313" key="10">
    <source>
        <dbReference type="Proteomes" id="UP000802098"/>
    </source>
</evidence>
<protein>
    <submittedName>
        <fullName evidence="9">Polymerase</fullName>
    </submittedName>
</protein>
<dbReference type="Proteomes" id="UP000802098">
    <property type="component" value="Unassembled WGS sequence"/>
</dbReference>
<feature type="transmembrane region" description="Helical" evidence="5">
    <location>
        <begin position="395"/>
        <end position="424"/>
    </location>
</feature>
<evidence type="ECO:0000259" key="6">
    <source>
        <dbReference type="Pfam" id="PF04932"/>
    </source>
</evidence>
<reference evidence="9 10" key="1">
    <citation type="submission" date="2020-03" db="EMBL/GenBank/DDBJ databases">
        <title>Rubrivivax benzoatilyticus JA2 (sequenced after 10 years sub-culturing).</title>
        <authorList>
            <person name="Gupta D."/>
            <person name="Chintalapati S."/>
            <person name="Chintalapati V.R."/>
        </authorList>
    </citation>
    <scope>NUCLEOTIDE SEQUENCE [LARGE SCALE GENOMIC DNA]</scope>
    <source>
        <strain evidence="9 10">JA2-Mal</strain>
    </source>
</reference>
<proteinExistence type="predicted"/>
<feature type="domain" description="Protein glycosylation ligase" evidence="8">
    <location>
        <begin position="171"/>
        <end position="195"/>
    </location>
</feature>
<dbReference type="Pfam" id="PF04932">
    <property type="entry name" value="Wzy_C"/>
    <property type="match status" value="1"/>
</dbReference>
<feature type="transmembrane region" description="Helical" evidence="5">
    <location>
        <begin position="444"/>
        <end position="461"/>
    </location>
</feature>
<keyword evidence="4 5" id="KW-0472">Membrane</keyword>
<dbReference type="InterPro" id="IPR031726">
    <property type="entry name" value="PglL_A"/>
</dbReference>
<comment type="subcellular location">
    <subcellularLocation>
        <location evidence="1">Membrane</location>
        <topology evidence="1">Multi-pass membrane protein</topology>
    </subcellularLocation>
</comment>
<gene>
    <name evidence="9" type="ORF">G7087_09820</name>
</gene>
<comment type="caution">
    <text evidence="9">The sequence shown here is derived from an EMBL/GenBank/DDBJ whole genome shotgun (WGS) entry which is preliminary data.</text>
</comment>
<dbReference type="Pfam" id="PF15864">
    <property type="entry name" value="PglL_A"/>
    <property type="match status" value="1"/>
</dbReference>
<evidence type="ECO:0000256" key="1">
    <source>
        <dbReference type="ARBA" id="ARBA00004141"/>
    </source>
</evidence>
<organism evidence="9 10">
    <name type="scientific">Rubrivivax benzoatilyticus</name>
    <dbReference type="NCBI Taxonomy" id="316997"/>
    <lineage>
        <taxon>Bacteria</taxon>
        <taxon>Pseudomonadati</taxon>
        <taxon>Pseudomonadota</taxon>
        <taxon>Betaproteobacteria</taxon>
        <taxon>Burkholderiales</taxon>
        <taxon>Sphaerotilaceae</taxon>
        <taxon>Rubrivivax</taxon>
    </lineage>
</organism>
<feature type="domain" description="Virulence factor membrane-bound polymerase C-terminal" evidence="7">
    <location>
        <begin position="393"/>
        <end position="552"/>
    </location>
</feature>
<feature type="transmembrane region" description="Helical" evidence="5">
    <location>
        <begin position="181"/>
        <end position="200"/>
    </location>
</feature>
<keyword evidence="10" id="KW-1185">Reference proteome</keyword>
<feature type="transmembrane region" description="Helical" evidence="5">
    <location>
        <begin position="127"/>
        <end position="153"/>
    </location>
</feature>
<evidence type="ECO:0000256" key="5">
    <source>
        <dbReference type="SAM" id="Phobius"/>
    </source>
</evidence>
<dbReference type="InterPro" id="IPR051533">
    <property type="entry name" value="WaaL-like"/>
</dbReference>
<accession>A0ABX0HUF6</accession>
<evidence type="ECO:0000256" key="2">
    <source>
        <dbReference type="ARBA" id="ARBA00022692"/>
    </source>
</evidence>
<evidence type="ECO:0000256" key="4">
    <source>
        <dbReference type="ARBA" id="ARBA00023136"/>
    </source>
</evidence>
<dbReference type="EMBL" id="JAAOCD010000004">
    <property type="protein sequence ID" value="NHK98672.1"/>
    <property type="molecule type" value="Genomic_DNA"/>
</dbReference>
<dbReference type="InterPro" id="IPR007016">
    <property type="entry name" value="O-antigen_ligase-rel_domated"/>
</dbReference>
<evidence type="ECO:0000259" key="7">
    <source>
        <dbReference type="Pfam" id="PF11846"/>
    </source>
</evidence>
<name>A0ABX0HUF6_9BURK</name>
<sequence length="595" mass="63829">MRGPSPPQPVTPRIAPHLPGLALAALAASAPSLLAYNLSPSPTFLNQALAIALWGLFVAACAPRSGADWRGAGALQAALAVVLAGVCWSWSHALPSSIALSAIGLLLAAMVMVSGGAAAQSRADPRAVFAAFCVGWAVAGVFNVAVALVQVFAPEAADGQWIARSGIPGRAVGNLRQPNHLSSLLLWSAIAVVALVELYRDGRIGRVLRIAGPALFAALVFAVVLTASRTGFVGVLLLALWGLADRRLARRTRWLLLAAPLVYVAGWLAMAEWARLSQHVFGGEARLAENDLSSSRVRIWLNTLELIRRQPWGGVGFGEFNFAWTLTPFPDRPVAFFDHSHNLLLQLAVELGLPAAAVVLALLLWAMAASGRRAFAPRGEAPGDERGGLERRAAWVMVLMIGLHSLLEYPLWYAYFLLPAAWAWGYAAGHRRGPAMPGGWPQPALVASGLALVIGAALAVADYRPVTRIFTSAPDDPPLVERIARGQRSVFFAHHADYAAATTGLVPGPDAMQPFEHATHHLLDTRLMMAWAQALAARGELDAARHLAERLREFRNPASREFFAVCEAPAPADAEPPFQCQSPQRVPDWREFFRP</sequence>
<keyword evidence="3 5" id="KW-1133">Transmembrane helix</keyword>
<dbReference type="PANTHER" id="PTHR37422:SF21">
    <property type="entry name" value="EXOQ-LIKE PROTEIN"/>
    <property type="match status" value="1"/>
</dbReference>
<feature type="transmembrane region" description="Helical" evidence="5">
    <location>
        <begin position="74"/>
        <end position="91"/>
    </location>
</feature>
<feature type="transmembrane region" description="Helical" evidence="5">
    <location>
        <begin position="343"/>
        <end position="368"/>
    </location>
</feature>
<feature type="transmembrane region" description="Helical" evidence="5">
    <location>
        <begin position="97"/>
        <end position="115"/>
    </location>
</feature>
<dbReference type="PANTHER" id="PTHR37422">
    <property type="entry name" value="TEICHURONIC ACID BIOSYNTHESIS PROTEIN TUAE"/>
    <property type="match status" value="1"/>
</dbReference>
<dbReference type="InterPro" id="IPR021797">
    <property type="entry name" value="Wzy_C_2"/>
</dbReference>
<feature type="domain" description="O-antigen ligase-related" evidence="6">
    <location>
        <begin position="215"/>
        <end position="359"/>
    </location>
</feature>
<evidence type="ECO:0000259" key="8">
    <source>
        <dbReference type="Pfam" id="PF15864"/>
    </source>
</evidence>
<evidence type="ECO:0000313" key="9">
    <source>
        <dbReference type="EMBL" id="NHK98672.1"/>
    </source>
</evidence>
<feature type="transmembrane region" description="Helical" evidence="5">
    <location>
        <begin position="44"/>
        <end position="62"/>
    </location>
</feature>